<dbReference type="InterPro" id="IPR036388">
    <property type="entry name" value="WH-like_DNA-bd_sf"/>
</dbReference>
<sequence>MSNHWLLLDRAVERDIIRSALTDANKRGVVLVGEAGVGKTTLARAATATVPSIRWAACTESSKVIPLGAFAPWVTVTAARDPIALLMSARESLLEHEDTVLGIDDAHLLDQLSATLLHQVAVEGSGRIVATVRSGEAVPDAVTSLWKDGILERLELHPFTKPQCISLLQRVLRGTVEELSADVMWNFSTGNPLFLRHLVEGALADGALTEVNGVWQLRGHATLSAGMVALLEDRLDRAGSEALSALKVLALYEPLDLDSLCELVGPEAVDAGETQGLIRIVQDGGLLNARISHPLFGDVIRRRIGTASARRLRGRILDVLSNRKPDSAASRIRLAELYVGSDREVDDAFLIDAGKDALFLANLEVAERFARLALDRNGDLRAAGLLSRALLWQGRAAEADDVLARFDPATLDESQLVLWGVPRLSILFWSMGDVERAHRLLVLLGGRVAHPALRAIVTAVGAAMAVHENRITEGLRAAQSVIDNPDAPEQAVEFAALAAGLALPVIGRGISFEPIAALCRTDLTPTDGMIRFMIRYGLVIARVYSGELDAADVAVAQCARFSSSGQFVGWAITKIMAGCVEVYRGRFPAAVSSLEQALAALNAENSMPWRLVARLLLVRAYAALGDTKNAERVLGETTEHLGPHMALHHPQALIAKAWMVAARGGERTAIDLARAAADLAHRSGQLAVEAEALHHAARFGDRAVASRLAVLARVVDGGVVNLHSRHAAALASADADRLDAVSRDYEDAGYLLSASDTAAQAAVFHDLAGRPQTGAHSAGRALKLAVQCGGAVTPAIRSAARPLPLSSREHEVAVLVAEGLTNREVADRLTVSVRTVENHIYRSCAKLDLRDRAELAAAVRRQPAGKSSSRLLTPPAGESP</sequence>
<feature type="region of interest" description="Disordered" evidence="4">
    <location>
        <begin position="858"/>
        <end position="880"/>
    </location>
</feature>
<dbReference type="SUPFAM" id="SSF46894">
    <property type="entry name" value="C-terminal effector domain of the bipartite response regulators"/>
    <property type="match status" value="1"/>
</dbReference>
<evidence type="ECO:0000256" key="1">
    <source>
        <dbReference type="ARBA" id="ARBA00023015"/>
    </source>
</evidence>
<dbReference type="Gene3D" id="3.40.50.300">
    <property type="entry name" value="P-loop containing nucleotide triphosphate hydrolases"/>
    <property type="match status" value="1"/>
</dbReference>
<dbReference type="EMBL" id="CP000580">
    <property type="protein sequence ID" value="ABN96729.1"/>
    <property type="molecule type" value="Genomic_DNA"/>
</dbReference>
<name>A0A5Q5CC39_MYCSJ</name>
<dbReference type="SMART" id="SM00421">
    <property type="entry name" value="HTH_LUXR"/>
    <property type="match status" value="1"/>
</dbReference>
<evidence type="ECO:0000256" key="2">
    <source>
        <dbReference type="ARBA" id="ARBA00023125"/>
    </source>
</evidence>
<dbReference type="Pfam" id="PF00196">
    <property type="entry name" value="GerE"/>
    <property type="match status" value="1"/>
</dbReference>
<dbReference type="SUPFAM" id="SSF52540">
    <property type="entry name" value="P-loop containing nucleoside triphosphate hydrolases"/>
    <property type="match status" value="1"/>
</dbReference>
<dbReference type="InterPro" id="IPR000792">
    <property type="entry name" value="Tscrpt_reg_LuxR_C"/>
</dbReference>
<dbReference type="Gene3D" id="1.10.10.10">
    <property type="entry name" value="Winged helix-like DNA-binding domain superfamily/Winged helix DNA-binding domain"/>
    <property type="match status" value="1"/>
</dbReference>
<dbReference type="KEGG" id="mjl:Mjls_0920"/>
<protein>
    <submittedName>
        <fullName evidence="6">Response regulator receiver protein</fullName>
    </submittedName>
</protein>
<dbReference type="GO" id="GO:0003677">
    <property type="term" value="F:DNA binding"/>
    <property type="evidence" value="ECO:0007669"/>
    <property type="project" value="UniProtKB-KW"/>
</dbReference>
<evidence type="ECO:0000256" key="4">
    <source>
        <dbReference type="SAM" id="MobiDB-lite"/>
    </source>
</evidence>
<evidence type="ECO:0000313" key="6">
    <source>
        <dbReference type="EMBL" id="ABN96729.1"/>
    </source>
</evidence>
<accession>A0A5Q5CC39</accession>
<evidence type="ECO:0000256" key="3">
    <source>
        <dbReference type="ARBA" id="ARBA00023163"/>
    </source>
</evidence>
<keyword evidence="3" id="KW-0804">Transcription</keyword>
<dbReference type="PANTHER" id="PTHR44688:SF16">
    <property type="entry name" value="DNA-BINDING TRANSCRIPTIONAL ACTIVATOR DEVR_DOSR"/>
    <property type="match status" value="1"/>
</dbReference>
<dbReference type="AlphaFoldDB" id="A0A5Q5CC39"/>
<dbReference type="PRINTS" id="PR00038">
    <property type="entry name" value="HTHLUXR"/>
</dbReference>
<evidence type="ECO:0000259" key="5">
    <source>
        <dbReference type="PROSITE" id="PS50043"/>
    </source>
</evidence>
<proteinExistence type="predicted"/>
<dbReference type="PROSITE" id="PS50043">
    <property type="entry name" value="HTH_LUXR_2"/>
    <property type="match status" value="1"/>
</dbReference>
<dbReference type="CDD" id="cd06170">
    <property type="entry name" value="LuxR_C_like"/>
    <property type="match status" value="1"/>
</dbReference>
<keyword evidence="2" id="KW-0238">DNA-binding</keyword>
<dbReference type="PROSITE" id="PS00622">
    <property type="entry name" value="HTH_LUXR_1"/>
    <property type="match status" value="1"/>
</dbReference>
<reference evidence="6" key="1">
    <citation type="submission" date="2007-02" db="EMBL/GenBank/DDBJ databases">
        <title>Complete sequence of Mycobacterium sp. JLS.</title>
        <authorList>
            <consortium name="US DOE Joint Genome Institute"/>
            <person name="Copeland A."/>
            <person name="Lucas S."/>
            <person name="Lapidus A."/>
            <person name="Barry K."/>
            <person name="Detter J.C."/>
            <person name="Glavina del Rio T."/>
            <person name="Hammon N."/>
            <person name="Israni S."/>
            <person name="Dalin E."/>
            <person name="Tice H."/>
            <person name="Pitluck S."/>
            <person name="Chain P."/>
            <person name="Malfatti S."/>
            <person name="Shin M."/>
            <person name="Vergez L."/>
            <person name="Schmutz J."/>
            <person name="Larimer F."/>
            <person name="Land M."/>
            <person name="Hauser L."/>
            <person name="Kyrpides N."/>
            <person name="Mikhailova N."/>
            <person name="Miller C.D."/>
            <person name="Anderson A.J."/>
            <person name="Sims R.C."/>
            <person name="Richardson P."/>
        </authorList>
    </citation>
    <scope>NUCLEOTIDE SEQUENCE [LARGE SCALE GENOMIC DNA]</scope>
    <source>
        <strain evidence="6">JLS</strain>
    </source>
</reference>
<dbReference type="GO" id="GO:0006355">
    <property type="term" value="P:regulation of DNA-templated transcription"/>
    <property type="evidence" value="ECO:0007669"/>
    <property type="project" value="InterPro"/>
</dbReference>
<feature type="domain" description="HTH luxR-type" evidence="5">
    <location>
        <begin position="798"/>
        <end position="863"/>
    </location>
</feature>
<organism evidence="6">
    <name type="scientific">Mycobacterium sp. (strain JLS)</name>
    <dbReference type="NCBI Taxonomy" id="164757"/>
    <lineage>
        <taxon>Bacteria</taxon>
        <taxon>Bacillati</taxon>
        <taxon>Actinomycetota</taxon>
        <taxon>Actinomycetes</taxon>
        <taxon>Mycobacteriales</taxon>
        <taxon>Mycobacteriaceae</taxon>
        <taxon>Mycobacterium</taxon>
    </lineage>
</organism>
<dbReference type="PANTHER" id="PTHR44688">
    <property type="entry name" value="DNA-BINDING TRANSCRIPTIONAL ACTIVATOR DEVR_DOSR"/>
    <property type="match status" value="1"/>
</dbReference>
<dbReference type="InterPro" id="IPR016032">
    <property type="entry name" value="Sig_transdc_resp-reg_C-effctor"/>
</dbReference>
<dbReference type="InterPro" id="IPR027417">
    <property type="entry name" value="P-loop_NTPase"/>
</dbReference>
<gene>
    <name evidence="6" type="ordered locus">Mjls_0920</name>
</gene>
<keyword evidence="1" id="KW-0805">Transcription regulation</keyword>